<evidence type="ECO:0000256" key="1">
    <source>
        <dbReference type="SAM" id="Phobius"/>
    </source>
</evidence>
<dbReference type="Proteomes" id="UP000215441">
    <property type="component" value="Unassembled WGS sequence"/>
</dbReference>
<comment type="caution">
    <text evidence="2">The sequence shown here is derived from an EMBL/GenBank/DDBJ whole genome shotgun (WGS) entry which is preliminary data.</text>
</comment>
<keyword evidence="3" id="KW-1185">Reference proteome</keyword>
<keyword evidence="1" id="KW-1133">Transmembrane helix</keyword>
<reference evidence="2 3" key="1">
    <citation type="submission" date="2017-07" db="EMBL/GenBank/DDBJ databases">
        <title>Acidovorax KNDSW TSA 6 genome sequence and assembly.</title>
        <authorList>
            <person name="Mayilraj S."/>
        </authorList>
    </citation>
    <scope>NUCLEOTIDE SEQUENCE [LARGE SCALE GENOMIC DNA]</scope>
    <source>
        <strain evidence="2 3">KNDSW-TSA6</strain>
    </source>
</reference>
<keyword evidence="1" id="KW-0812">Transmembrane</keyword>
<accession>A0A235ESP3</accession>
<keyword evidence="1" id="KW-0472">Membrane</keyword>
<proteinExistence type="predicted"/>
<dbReference type="OrthoDB" id="9155042at2"/>
<dbReference type="EMBL" id="NOIG01000001">
    <property type="protein sequence ID" value="OYD52068.1"/>
    <property type="molecule type" value="Genomic_DNA"/>
</dbReference>
<feature type="transmembrane region" description="Helical" evidence="1">
    <location>
        <begin position="50"/>
        <end position="69"/>
    </location>
</feature>
<dbReference type="AlphaFoldDB" id="A0A235ESP3"/>
<name>A0A235ESP3_9BURK</name>
<feature type="transmembrane region" description="Helical" evidence="1">
    <location>
        <begin position="26"/>
        <end position="44"/>
    </location>
</feature>
<evidence type="ECO:0000313" key="3">
    <source>
        <dbReference type="Proteomes" id="UP000215441"/>
    </source>
</evidence>
<organism evidence="2 3">
    <name type="scientific">Acidovorax kalamii</name>
    <dbReference type="NCBI Taxonomy" id="2004485"/>
    <lineage>
        <taxon>Bacteria</taxon>
        <taxon>Pseudomonadati</taxon>
        <taxon>Pseudomonadota</taxon>
        <taxon>Betaproteobacteria</taxon>
        <taxon>Burkholderiales</taxon>
        <taxon>Comamonadaceae</taxon>
        <taxon>Acidovorax</taxon>
    </lineage>
</organism>
<dbReference type="RefSeq" id="WP_094285471.1">
    <property type="nucleotide sequence ID" value="NZ_NOIG01000001.1"/>
</dbReference>
<sequence>MTLDELQRIKQWHVAHKGDHPLEYHLWDLVLTLWVLGWVGWFPICAFGEPLTAPLSLIGIFVPSLYVTWRTRAHLRHTLRCDWLDVRG</sequence>
<protein>
    <submittedName>
        <fullName evidence="2">Uncharacterized protein</fullName>
    </submittedName>
</protein>
<evidence type="ECO:0000313" key="2">
    <source>
        <dbReference type="EMBL" id="OYD52068.1"/>
    </source>
</evidence>
<gene>
    <name evidence="2" type="ORF">CBY09_00815</name>
</gene>